<reference evidence="2" key="1">
    <citation type="journal article" date="2014" name="Int. J. Syst. Evol. Microbiol.">
        <title>Complete genome sequence of Corynebacterium casei LMG S-19264T (=DSM 44701T), isolated from a smear-ripened cheese.</title>
        <authorList>
            <consortium name="US DOE Joint Genome Institute (JGI-PGF)"/>
            <person name="Walter F."/>
            <person name="Albersmeier A."/>
            <person name="Kalinowski J."/>
            <person name="Ruckert C."/>
        </authorList>
    </citation>
    <scope>NUCLEOTIDE SEQUENCE</scope>
    <source>
        <strain evidence="2">JCM 31311</strain>
    </source>
</reference>
<dbReference type="PROSITE" id="PS51725">
    <property type="entry name" value="ABM"/>
    <property type="match status" value="1"/>
</dbReference>
<evidence type="ECO:0000313" key="2">
    <source>
        <dbReference type="EMBL" id="GGR02073.1"/>
    </source>
</evidence>
<dbReference type="EMBL" id="BMQL01000005">
    <property type="protein sequence ID" value="GGR02073.1"/>
    <property type="molecule type" value="Genomic_DNA"/>
</dbReference>
<dbReference type="PANTHER" id="PTHR33336">
    <property type="entry name" value="QUINOL MONOOXYGENASE YGIN-RELATED"/>
    <property type="match status" value="1"/>
</dbReference>
<dbReference type="InterPro" id="IPR007138">
    <property type="entry name" value="ABM_dom"/>
</dbReference>
<accession>A0A918C209</accession>
<dbReference type="Proteomes" id="UP000603865">
    <property type="component" value="Unassembled WGS sequence"/>
</dbReference>
<dbReference type="SUPFAM" id="SSF54909">
    <property type="entry name" value="Dimeric alpha+beta barrel"/>
    <property type="match status" value="1"/>
</dbReference>
<dbReference type="Pfam" id="PF03992">
    <property type="entry name" value="ABM"/>
    <property type="match status" value="1"/>
</dbReference>
<protein>
    <submittedName>
        <fullName evidence="2">Antibiotic biosynthesis monooxygenase</fullName>
    </submittedName>
</protein>
<comment type="caution">
    <text evidence="2">The sequence shown here is derived from an EMBL/GenBank/DDBJ whole genome shotgun (WGS) entry which is preliminary data.</text>
</comment>
<organism evidence="2 3">
    <name type="scientific">Deinococcus ruber</name>
    <dbReference type="NCBI Taxonomy" id="1848197"/>
    <lineage>
        <taxon>Bacteria</taxon>
        <taxon>Thermotogati</taxon>
        <taxon>Deinococcota</taxon>
        <taxon>Deinococci</taxon>
        <taxon>Deinococcales</taxon>
        <taxon>Deinococcaceae</taxon>
        <taxon>Deinococcus</taxon>
    </lineage>
</organism>
<keyword evidence="2" id="KW-0503">Monooxygenase</keyword>
<dbReference type="InterPro" id="IPR011008">
    <property type="entry name" value="Dimeric_a/b-barrel"/>
</dbReference>
<name>A0A918C209_9DEIO</name>
<dbReference type="Gene3D" id="3.30.70.100">
    <property type="match status" value="1"/>
</dbReference>
<keyword evidence="2" id="KW-0560">Oxidoreductase</keyword>
<gene>
    <name evidence="2" type="ORF">GCM10008957_13720</name>
</gene>
<dbReference type="InterPro" id="IPR050744">
    <property type="entry name" value="AI-2_Isomerase_LsrG"/>
</dbReference>
<sequence length="100" mass="10859">MIISLGYITVPADHEATVSQMLTGLATQTRTEPGCVAYHVSRDLETPGRFLITENWASLEQMQTHLGLPHIGPAVQALQDMGVTELSITAYEAGDPMTMM</sequence>
<evidence type="ECO:0000313" key="3">
    <source>
        <dbReference type="Proteomes" id="UP000603865"/>
    </source>
</evidence>
<reference evidence="2" key="2">
    <citation type="submission" date="2020-09" db="EMBL/GenBank/DDBJ databases">
        <authorList>
            <person name="Sun Q."/>
            <person name="Ohkuma M."/>
        </authorList>
    </citation>
    <scope>NUCLEOTIDE SEQUENCE</scope>
    <source>
        <strain evidence="2">JCM 31311</strain>
    </source>
</reference>
<dbReference type="AlphaFoldDB" id="A0A918C209"/>
<dbReference type="PANTHER" id="PTHR33336:SF3">
    <property type="entry name" value="ABM DOMAIN-CONTAINING PROTEIN"/>
    <property type="match status" value="1"/>
</dbReference>
<evidence type="ECO:0000259" key="1">
    <source>
        <dbReference type="PROSITE" id="PS51725"/>
    </source>
</evidence>
<proteinExistence type="predicted"/>
<feature type="domain" description="ABM" evidence="1">
    <location>
        <begin position="2"/>
        <end position="91"/>
    </location>
</feature>
<dbReference type="RefSeq" id="WP_189088791.1">
    <property type="nucleotide sequence ID" value="NZ_BMQL01000005.1"/>
</dbReference>
<keyword evidence="3" id="KW-1185">Reference proteome</keyword>
<dbReference type="GO" id="GO:0004497">
    <property type="term" value="F:monooxygenase activity"/>
    <property type="evidence" value="ECO:0007669"/>
    <property type="project" value="UniProtKB-KW"/>
</dbReference>